<sequence length="154" mass="16558">MKFAATVCLLVSVGAAGAAAAADPFYIGSWTLTAAVVAPWADPQRKPDDTERARLMGKTVVLKAKEISGPRPFACAKPQYKVTDYGPDMIFQGAFDEMRRADKKADPKALAASLGFAGAPIRTLETGCEIDVHFVDDTTAEVGLNNYVYTLKKR</sequence>
<dbReference type="RefSeq" id="WP_011088872.1">
    <property type="nucleotide sequence ID" value="NZ_AJQI01000273.1"/>
</dbReference>
<accession>A0A0E4FSL7</accession>
<organism evidence="1 2">
    <name type="scientific">Bradyrhizobium diazoefficiens</name>
    <dbReference type="NCBI Taxonomy" id="1355477"/>
    <lineage>
        <taxon>Bacteria</taxon>
        <taxon>Pseudomonadati</taxon>
        <taxon>Pseudomonadota</taxon>
        <taxon>Alphaproteobacteria</taxon>
        <taxon>Hyphomicrobiales</taxon>
        <taxon>Nitrobacteraceae</taxon>
        <taxon>Bradyrhizobium</taxon>
    </lineage>
</organism>
<dbReference type="Proteomes" id="UP000063308">
    <property type="component" value="Chromosome"/>
</dbReference>
<name>A0A0E4FSL7_9BRAD</name>
<dbReference type="AlphaFoldDB" id="A0A0E4FSL7"/>
<reference evidence="1 2" key="1">
    <citation type="submission" date="2014-11" db="EMBL/GenBank/DDBJ databases">
        <title>Symbiosis island explosion on the genome of extra-slow-growing strains of soybean bradyrhizobia with massive insertion sequences.</title>
        <authorList>
            <person name="Iida T."/>
            <person name="Minamisawa K."/>
        </authorList>
    </citation>
    <scope>NUCLEOTIDE SEQUENCE [LARGE SCALE GENOMIC DNA]</scope>
    <source>
        <strain evidence="1 2">NK6</strain>
    </source>
</reference>
<gene>
    <name evidence="1" type="ORF">NK6_977</name>
</gene>
<dbReference type="GeneID" id="46493119"/>
<evidence type="ECO:0000313" key="1">
    <source>
        <dbReference type="EMBL" id="BAR54162.1"/>
    </source>
</evidence>
<evidence type="ECO:0000313" key="2">
    <source>
        <dbReference type="Proteomes" id="UP000063308"/>
    </source>
</evidence>
<protein>
    <submittedName>
        <fullName evidence="1">Uncharacterized protein</fullName>
    </submittedName>
</protein>
<proteinExistence type="predicted"/>
<dbReference type="EMBL" id="AP014685">
    <property type="protein sequence ID" value="BAR54162.1"/>
    <property type="molecule type" value="Genomic_DNA"/>
</dbReference>